<reference evidence="2 3" key="1">
    <citation type="submission" date="2015-12" db="EMBL/GenBank/DDBJ databases">
        <title>Draft Genome Sequence of Desulfitobacterium hafniense Strain DH, a Sulfate-reducing Bacterium Isolated from Paddy Soils.</title>
        <authorList>
            <person name="Bao P."/>
            <person name="Zhang X."/>
            <person name="Li G."/>
        </authorList>
    </citation>
    <scope>NUCLEOTIDE SEQUENCE [LARGE SCALE GENOMIC DNA]</scope>
    <source>
        <strain evidence="2 3">DH</strain>
    </source>
</reference>
<evidence type="ECO:0000313" key="3">
    <source>
        <dbReference type="Proteomes" id="UP000054623"/>
    </source>
</evidence>
<proteinExistence type="predicted"/>
<dbReference type="EMBL" id="LOCK01000050">
    <property type="protein sequence ID" value="KTE90175.1"/>
    <property type="molecule type" value="Genomic_DNA"/>
</dbReference>
<sequence length="80" mass="9139">MTGPPLVKIRKSSHSSWTQLSPKHYGEESHEPDERSLIKASASHQTQLFMVMNPQINEEQKSGPIKQVDYKPFRVHPSTI</sequence>
<accession>A0A0W1JGJ2</accession>
<feature type="region of interest" description="Disordered" evidence="1">
    <location>
        <begin position="58"/>
        <end position="80"/>
    </location>
</feature>
<comment type="caution">
    <text evidence="2">The sequence shown here is derived from an EMBL/GenBank/DDBJ whole genome shotgun (WGS) entry which is preliminary data.</text>
</comment>
<dbReference type="Proteomes" id="UP000054623">
    <property type="component" value="Unassembled WGS sequence"/>
</dbReference>
<feature type="region of interest" description="Disordered" evidence="1">
    <location>
        <begin position="1"/>
        <end position="35"/>
    </location>
</feature>
<gene>
    <name evidence="2" type="ORF">AT727_09620</name>
</gene>
<dbReference type="AlphaFoldDB" id="A0A0W1JGJ2"/>
<evidence type="ECO:0000313" key="2">
    <source>
        <dbReference type="EMBL" id="KTE90175.1"/>
    </source>
</evidence>
<protein>
    <submittedName>
        <fullName evidence="2">Uncharacterized protein</fullName>
    </submittedName>
</protein>
<name>A0A0W1JGJ2_DESHA</name>
<evidence type="ECO:0000256" key="1">
    <source>
        <dbReference type="SAM" id="MobiDB-lite"/>
    </source>
</evidence>
<feature type="compositionally biased region" description="Basic and acidic residues" evidence="1">
    <location>
        <begin position="24"/>
        <end position="35"/>
    </location>
</feature>
<organism evidence="2 3">
    <name type="scientific">Desulfitobacterium hafniense</name>
    <name type="common">Desulfitobacterium frappieri</name>
    <dbReference type="NCBI Taxonomy" id="49338"/>
    <lineage>
        <taxon>Bacteria</taxon>
        <taxon>Bacillati</taxon>
        <taxon>Bacillota</taxon>
        <taxon>Clostridia</taxon>
        <taxon>Eubacteriales</taxon>
        <taxon>Desulfitobacteriaceae</taxon>
        <taxon>Desulfitobacterium</taxon>
    </lineage>
</organism>